<keyword evidence="5" id="KW-1185">Reference proteome</keyword>
<organism evidence="4 5">
    <name type="scientific">Daphnia magna</name>
    <dbReference type="NCBI Taxonomy" id="35525"/>
    <lineage>
        <taxon>Eukaryota</taxon>
        <taxon>Metazoa</taxon>
        <taxon>Ecdysozoa</taxon>
        <taxon>Arthropoda</taxon>
        <taxon>Crustacea</taxon>
        <taxon>Branchiopoda</taxon>
        <taxon>Diplostraca</taxon>
        <taxon>Cladocera</taxon>
        <taxon>Anomopoda</taxon>
        <taxon>Daphniidae</taxon>
        <taxon>Daphnia</taxon>
    </lineage>
</organism>
<dbReference type="InterPro" id="IPR017901">
    <property type="entry name" value="C-CAP_CF_C-like"/>
</dbReference>
<evidence type="ECO:0000313" key="5">
    <source>
        <dbReference type="Proteomes" id="UP001234178"/>
    </source>
</evidence>
<dbReference type="InterPro" id="IPR012945">
    <property type="entry name" value="Tubulin-bd_cofactor_C_dom"/>
</dbReference>
<dbReference type="Gene3D" id="2.160.20.70">
    <property type="match status" value="1"/>
</dbReference>
<reference evidence="4 5" key="1">
    <citation type="journal article" date="2023" name="Nucleic Acids Res.">
        <title>The hologenome of Daphnia magna reveals possible DNA methylation and microbiome-mediated evolution of the host genome.</title>
        <authorList>
            <person name="Chaturvedi A."/>
            <person name="Li X."/>
            <person name="Dhandapani V."/>
            <person name="Marshall H."/>
            <person name="Kissane S."/>
            <person name="Cuenca-Cambronero M."/>
            <person name="Asole G."/>
            <person name="Calvet F."/>
            <person name="Ruiz-Romero M."/>
            <person name="Marangio P."/>
            <person name="Guigo R."/>
            <person name="Rago D."/>
            <person name="Mirbahai L."/>
            <person name="Eastwood N."/>
            <person name="Colbourne J.K."/>
            <person name="Zhou J."/>
            <person name="Mallon E."/>
            <person name="Orsini L."/>
        </authorList>
    </citation>
    <scope>NUCLEOTIDE SEQUENCE [LARGE SCALE GENOMIC DNA]</scope>
    <source>
        <strain evidence="4">LRV0_1</strain>
    </source>
</reference>
<dbReference type="InterPro" id="IPR006599">
    <property type="entry name" value="CARP_motif"/>
</dbReference>
<dbReference type="SUPFAM" id="SSF69340">
    <property type="entry name" value="C-terminal domain of adenylylcyclase associated protein"/>
    <property type="match status" value="1"/>
</dbReference>
<dbReference type="PANTHER" id="PTHR15440">
    <property type="entry name" value="XRP2 PROTEIN"/>
    <property type="match status" value="1"/>
</dbReference>
<dbReference type="SMART" id="SM00673">
    <property type="entry name" value="CARP"/>
    <property type="match status" value="2"/>
</dbReference>
<keyword evidence="2" id="KW-0547">Nucleotide-binding</keyword>
<dbReference type="EMBL" id="JAOYFB010000039">
    <property type="protein sequence ID" value="KAK4028932.1"/>
    <property type="molecule type" value="Genomic_DNA"/>
</dbReference>
<comment type="caution">
    <text evidence="4">The sequence shown here is derived from an EMBL/GenBank/DDBJ whole genome shotgun (WGS) entry which is preliminary data.</text>
</comment>
<dbReference type="InterPro" id="IPR039093">
    <property type="entry name" value="XRP2"/>
</dbReference>
<dbReference type="Pfam" id="PF07986">
    <property type="entry name" value="TBCC"/>
    <property type="match status" value="1"/>
</dbReference>
<dbReference type="PROSITE" id="PS51329">
    <property type="entry name" value="C_CAP_COFACTOR_C"/>
    <property type="match status" value="1"/>
</dbReference>
<evidence type="ECO:0000313" key="4">
    <source>
        <dbReference type="EMBL" id="KAK4028932.1"/>
    </source>
</evidence>
<dbReference type="Proteomes" id="UP001234178">
    <property type="component" value="Unassembled WGS sequence"/>
</dbReference>
<sequence>MGNVFKLIHNWISSRCDDYANNVTIPIRHDTDASQFRLENLNGQFICRTLVNQGQQFTIEGCKRSLILVTGSFDSVFVDDCIDCKIILGPVRGSVFLRSCSQCFVVTTCGQLRTRDCNEITCYIFCASQPSIEVSYAMKFQCISLDYPGQRDDFANARLNAKIANRWSEIFDFTPSSLSSNWRLLSVEDRVEDHLDKVELLHCINHQITFNRTLSLIPFTHPALNIFSRDDLLGKAQYDMTGKF</sequence>
<dbReference type="InterPro" id="IPR016098">
    <property type="entry name" value="CAP/MinC_C"/>
</dbReference>
<gene>
    <name evidence="4" type="ORF">OUZ56_021950</name>
</gene>
<dbReference type="PANTHER" id="PTHR15440:SF0">
    <property type="entry name" value="PROTEIN XRP2"/>
    <property type="match status" value="1"/>
</dbReference>
<name>A0ABR0AUX1_9CRUS</name>
<evidence type="ECO:0000259" key="3">
    <source>
        <dbReference type="PROSITE" id="PS51329"/>
    </source>
</evidence>
<comment type="similarity">
    <text evidence="1">Belongs to the TBCC family.</text>
</comment>
<evidence type="ECO:0000256" key="2">
    <source>
        <dbReference type="ARBA" id="ARBA00022741"/>
    </source>
</evidence>
<protein>
    <recommendedName>
        <fullName evidence="3">C-CAP/cofactor C-like domain-containing protein</fullName>
    </recommendedName>
</protein>
<proteinExistence type="inferred from homology"/>
<evidence type="ECO:0000256" key="1">
    <source>
        <dbReference type="ARBA" id="ARBA00008848"/>
    </source>
</evidence>
<feature type="domain" description="C-CAP/cofactor C-like" evidence="3">
    <location>
        <begin position="26"/>
        <end position="175"/>
    </location>
</feature>
<dbReference type="InterPro" id="IPR036223">
    <property type="entry name" value="CAP_C_sf"/>
</dbReference>
<accession>A0ABR0AUX1</accession>